<name>A0ABR2Z5W5_9AGAR</name>
<dbReference type="Proteomes" id="UP001437256">
    <property type="component" value="Unassembled WGS sequence"/>
</dbReference>
<sequence>MSDMQRIALALPRFRPFVDWSPVNWKSEVYDSMRQWQVAKGFDPLTTDFARSMRYPVVDILARGNKYFESCAEDGEDSEYSLGLNLARMEVDECFEINFNSQDVPCPHKNFEESTSMDVGLEDFKTLMDESV</sequence>
<reference evidence="1 2" key="1">
    <citation type="submission" date="2024-05" db="EMBL/GenBank/DDBJ databases">
        <title>A draft genome resource for the thread blight pathogen Marasmius tenuissimus strain MS-2.</title>
        <authorList>
            <person name="Yulfo-Soto G.E."/>
            <person name="Baruah I.K."/>
            <person name="Amoako-Attah I."/>
            <person name="Bukari Y."/>
            <person name="Meinhardt L.W."/>
            <person name="Bailey B.A."/>
            <person name="Cohen S.P."/>
        </authorList>
    </citation>
    <scope>NUCLEOTIDE SEQUENCE [LARGE SCALE GENOMIC DNA]</scope>
    <source>
        <strain evidence="1 2">MS-2</strain>
    </source>
</reference>
<evidence type="ECO:0000313" key="1">
    <source>
        <dbReference type="EMBL" id="KAL0056695.1"/>
    </source>
</evidence>
<proteinExistence type="predicted"/>
<comment type="caution">
    <text evidence="1">The sequence shown here is derived from an EMBL/GenBank/DDBJ whole genome shotgun (WGS) entry which is preliminary data.</text>
</comment>
<protein>
    <submittedName>
        <fullName evidence="1">Uncharacterized protein</fullName>
    </submittedName>
</protein>
<organism evidence="1 2">
    <name type="scientific">Marasmius tenuissimus</name>
    <dbReference type="NCBI Taxonomy" id="585030"/>
    <lineage>
        <taxon>Eukaryota</taxon>
        <taxon>Fungi</taxon>
        <taxon>Dikarya</taxon>
        <taxon>Basidiomycota</taxon>
        <taxon>Agaricomycotina</taxon>
        <taxon>Agaricomycetes</taxon>
        <taxon>Agaricomycetidae</taxon>
        <taxon>Agaricales</taxon>
        <taxon>Marasmiineae</taxon>
        <taxon>Marasmiaceae</taxon>
        <taxon>Marasmius</taxon>
    </lineage>
</organism>
<dbReference type="EMBL" id="JBBXMP010001061">
    <property type="protein sequence ID" value="KAL0056695.1"/>
    <property type="molecule type" value="Genomic_DNA"/>
</dbReference>
<keyword evidence="2" id="KW-1185">Reference proteome</keyword>
<accession>A0ABR2Z5W5</accession>
<gene>
    <name evidence="1" type="ORF">AAF712_016698</name>
</gene>
<evidence type="ECO:0000313" key="2">
    <source>
        <dbReference type="Proteomes" id="UP001437256"/>
    </source>
</evidence>